<evidence type="ECO:0000256" key="1">
    <source>
        <dbReference type="ARBA" id="ARBA00004141"/>
    </source>
</evidence>
<evidence type="ECO:0000313" key="11">
    <source>
        <dbReference type="EMBL" id="KAH3683028.1"/>
    </source>
</evidence>
<dbReference type="PROSITE" id="PS50850">
    <property type="entry name" value="MFS"/>
    <property type="match status" value="1"/>
</dbReference>
<feature type="transmembrane region" description="Helical" evidence="9">
    <location>
        <begin position="411"/>
        <end position="434"/>
    </location>
</feature>
<dbReference type="OrthoDB" id="5141738at2759"/>
<evidence type="ECO:0000256" key="9">
    <source>
        <dbReference type="SAM" id="Phobius"/>
    </source>
</evidence>
<dbReference type="InterPro" id="IPR050360">
    <property type="entry name" value="MFS_Sugar_Transporters"/>
</dbReference>
<comment type="similarity">
    <text evidence="2 8">Belongs to the major facilitator superfamily. Sugar transporter (TC 2.A.1.1) family.</text>
</comment>
<evidence type="ECO:0000256" key="4">
    <source>
        <dbReference type="ARBA" id="ARBA00022597"/>
    </source>
</evidence>
<feature type="transmembrane region" description="Helical" evidence="9">
    <location>
        <begin position="372"/>
        <end position="391"/>
    </location>
</feature>
<dbReference type="Proteomes" id="UP000774326">
    <property type="component" value="Unassembled WGS sequence"/>
</dbReference>
<dbReference type="GO" id="GO:0005886">
    <property type="term" value="C:plasma membrane"/>
    <property type="evidence" value="ECO:0007669"/>
    <property type="project" value="TreeGrafter"/>
</dbReference>
<feature type="transmembrane region" description="Helical" evidence="9">
    <location>
        <begin position="474"/>
        <end position="495"/>
    </location>
</feature>
<dbReference type="AlphaFoldDB" id="A0A9P8TKL1"/>
<reference evidence="11" key="2">
    <citation type="submission" date="2021-01" db="EMBL/GenBank/DDBJ databases">
        <authorList>
            <person name="Schikora-Tamarit M.A."/>
        </authorList>
    </citation>
    <scope>NUCLEOTIDE SEQUENCE</scope>
    <source>
        <strain evidence="11">CBS2887</strain>
    </source>
</reference>
<dbReference type="GO" id="GO:0005351">
    <property type="term" value="F:carbohydrate:proton symporter activity"/>
    <property type="evidence" value="ECO:0007669"/>
    <property type="project" value="TreeGrafter"/>
</dbReference>
<keyword evidence="3 8" id="KW-0813">Transport</keyword>
<feature type="transmembrane region" description="Helical" evidence="9">
    <location>
        <begin position="186"/>
        <end position="207"/>
    </location>
</feature>
<organism evidence="11 12">
    <name type="scientific">Wickerhamomyces pijperi</name>
    <name type="common">Yeast</name>
    <name type="synonym">Pichia pijperi</name>
    <dbReference type="NCBI Taxonomy" id="599730"/>
    <lineage>
        <taxon>Eukaryota</taxon>
        <taxon>Fungi</taxon>
        <taxon>Dikarya</taxon>
        <taxon>Ascomycota</taxon>
        <taxon>Saccharomycotina</taxon>
        <taxon>Saccharomycetes</taxon>
        <taxon>Phaffomycetales</taxon>
        <taxon>Wickerhamomycetaceae</taxon>
        <taxon>Wickerhamomyces</taxon>
    </lineage>
</organism>
<feature type="transmembrane region" description="Helical" evidence="9">
    <location>
        <begin position="96"/>
        <end position="115"/>
    </location>
</feature>
<gene>
    <name evidence="11" type="ORF">WICPIJ_005997</name>
</gene>
<dbReference type="InterPro" id="IPR005829">
    <property type="entry name" value="Sugar_transporter_CS"/>
</dbReference>
<evidence type="ECO:0000256" key="8">
    <source>
        <dbReference type="RuleBase" id="RU003346"/>
    </source>
</evidence>
<comment type="caution">
    <text evidence="11">The sequence shown here is derived from an EMBL/GenBank/DDBJ whole genome shotgun (WGS) entry which is preliminary data.</text>
</comment>
<keyword evidence="6 9" id="KW-1133">Transmembrane helix</keyword>
<dbReference type="PRINTS" id="PR00171">
    <property type="entry name" value="SUGRTRNSPORT"/>
</dbReference>
<dbReference type="PANTHER" id="PTHR48022:SF75">
    <property type="entry name" value="GALACTOSE TRANSPORTER-RELATED"/>
    <property type="match status" value="1"/>
</dbReference>
<feature type="transmembrane region" description="Helical" evidence="9">
    <location>
        <begin position="446"/>
        <end position="468"/>
    </location>
</feature>
<evidence type="ECO:0000256" key="6">
    <source>
        <dbReference type="ARBA" id="ARBA00022989"/>
    </source>
</evidence>
<dbReference type="InterPro" id="IPR036259">
    <property type="entry name" value="MFS_trans_sf"/>
</dbReference>
<dbReference type="GO" id="GO:0055056">
    <property type="term" value="F:D-glucose transmembrane transporter activity"/>
    <property type="evidence" value="ECO:0007669"/>
    <property type="project" value="UniProtKB-ARBA"/>
</dbReference>
<dbReference type="PROSITE" id="PS00217">
    <property type="entry name" value="SUGAR_TRANSPORT_2"/>
    <property type="match status" value="1"/>
</dbReference>
<dbReference type="NCBIfam" id="TIGR00879">
    <property type="entry name" value="SP"/>
    <property type="match status" value="1"/>
</dbReference>
<protein>
    <recommendedName>
        <fullName evidence="10">Major facilitator superfamily (MFS) profile domain-containing protein</fullName>
    </recommendedName>
</protein>
<evidence type="ECO:0000256" key="2">
    <source>
        <dbReference type="ARBA" id="ARBA00010992"/>
    </source>
</evidence>
<name>A0A9P8TKL1_WICPI</name>
<evidence type="ECO:0000259" key="10">
    <source>
        <dbReference type="PROSITE" id="PS50850"/>
    </source>
</evidence>
<dbReference type="InterPro" id="IPR003663">
    <property type="entry name" value="Sugar/inositol_transpt"/>
</dbReference>
<feature type="transmembrane region" description="Helical" evidence="9">
    <location>
        <begin position="341"/>
        <end position="363"/>
    </location>
</feature>
<dbReference type="Pfam" id="PF00083">
    <property type="entry name" value="Sugar_tr"/>
    <property type="match status" value="1"/>
</dbReference>
<keyword evidence="12" id="KW-1185">Reference proteome</keyword>
<dbReference type="EMBL" id="JAEUBG010003278">
    <property type="protein sequence ID" value="KAH3683028.1"/>
    <property type="molecule type" value="Genomic_DNA"/>
</dbReference>
<feature type="transmembrane region" description="Helical" evidence="9">
    <location>
        <begin position="219"/>
        <end position="238"/>
    </location>
</feature>
<dbReference type="PROSITE" id="PS00216">
    <property type="entry name" value="SUGAR_TRANSPORT_1"/>
    <property type="match status" value="1"/>
</dbReference>
<accession>A0A9P8TKL1</accession>
<feature type="transmembrane region" description="Helical" evidence="9">
    <location>
        <begin position="43"/>
        <end position="62"/>
    </location>
</feature>
<proteinExistence type="inferred from homology"/>
<comment type="subcellular location">
    <subcellularLocation>
        <location evidence="1">Membrane</location>
        <topology evidence="1">Multi-pass membrane protein</topology>
    </subcellularLocation>
</comment>
<dbReference type="InterPro" id="IPR005828">
    <property type="entry name" value="MFS_sugar_transport-like"/>
</dbReference>
<feature type="transmembrane region" description="Helical" evidence="9">
    <location>
        <begin position="150"/>
        <end position="174"/>
    </location>
</feature>
<reference evidence="11" key="1">
    <citation type="journal article" date="2021" name="Open Biol.">
        <title>Shared evolutionary footprints suggest mitochondrial oxidative damage underlies multiple complex I losses in fungi.</title>
        <authorList>
            <person name="Schikora-Tamarit M.A."/>
            <person name="Marcet-Houben M."/>
            <person name="Nosek J."/>
            <person name="Gabaldon T."/>
        </authorList>
    </citation>
    <scope>NUCLEOTIDE SEQUENCE</scope>
    <source>
        <strain evidence="11">CBS2887</strain>
    </source>
</reference>
<sequence>MSEPQSPENGSAVDLEHKIDGSASQEFHPEAVTGIPEKKASEYIFISLLCLLVAFGGFVFGWDTGTVGGFTNMADFKERFGTLESDGLYKLTNVRTGLMISIFNVGCAFGGIVLAPIGDKVGRKKGLMVTMIVYIVGILIQITSNKGKWYQYFIGRIIAGFAVGSIAVLSPMLIAESSPKVLRGTLVSCYQLMITLGIFLGYCANYGTKTYTNSAQWRIPLGLCFLYAILMFFGMMLMPESPRFLAEVGRVEEARQSIARSNKIAADDPAVFGEIEIIQAAIEKEQAAGKASWGELFTGKPKIFYRVVLGVMLQSLQQLSGDNYFFYYGTTIFQAVGLDDSFQTAIVLGIVNLVSTFPGLYVVEKLGRRKSLLLGAAGMVACFIVFATLGVKALYPHGYDGETSKGAGNGMIVFACFYIFCFASTWGPCVSVCVSETYPIRIRSRAMGVASSANWLWGFLISFFTPFITSAIHFYYGYVFLGCLVFAFFYVYFFLPETKGLSLEEVNELYEENVLPWKSEGWVPSSKRNFETAEAQQEDNKAQNFMKRFF</sequence>
<evidence type="ECO:0000256" key="7">
    <source>
        <dbReference type="ARBA" id="ARBA00023136"/>
    </source>
</evidence>
<keyword evidence="4" id="KW-0762">Sugar transport</keyword>
<feature type="transmembrane region" description="Helical" evidence="9">
    <location>
        <begin position="127"/>
        <end position="144"/>
    </location>
</feature>
<dbReference type="SUPFAM" id="SSF103473">
    <property type="entry name" value="MFS general substrate transporter"/>
    <property type="match status" value="1"/>
</dbReference>
<dbReference type="CDD" id="cd17356">
    <property type="entry name" value="MFS_HXT"/>
    <property type="match status" value="1"/>
</dbReference>
<keyword evidence="7 9" id="KW-0472">Membrane</keyword>
<dbReference type="Gene3D" id="1.20.1250.20">
    <property type="entry name" value="MFS general substrate transporter like domains"/>
    <property type="match status" value="1"/>
</dbReference>
<evidence type="ECO:0000256" key="3">
    <source>
        <dbReference type="ARBA" id="ARBA00022448"/>
    </source>
</evidence>
<keyword evidence="5 9" id="KW-0812">Transmembrane</keyword>
<evidence type="ECO:0000256" key="5">
    <source>
        <dbReference type="ARBA" id="ARBA00022692"/>
    </source>
</evidence>
<dbReference type="FunFam" id="1.20.1250.20:FF:000044">
    <property type="entry name" value="Hexose transporter Hxt3p"/>
    <property type="match status" value="1"/>
</dbReference>
<feature type="domain" description="Major facilitator superfamily (MFS) profile" evidence="10">
    <location>
        <begin position="49"/>
        <end position="499"/>
    </location>
</feature>
<evidence type="ECO:0000313" key="12">
    <source>
        <dbReference type="Proteomes" id="UP000774326"/>
    </source>
</evidence>
<dbReference type="PANTHER" id="PTHR48022">
    <property type="entry name" value="PLASTIDIC GLUCOSE TRANSPORTER 4"/>
    <property type="match status" value="1"/>
</dbReference>
<dbReference type="InterPro" id="IPR020846">
    <property type="entry name" value="MFS_dom"/>
</dbReference>